<name>A0A9P7V132_9AGAR</name>
<evidence type="ECO:0000313" key="3">
    <source>
        <dbReference type="EMBL" id="KAG7098406.1"/>
    </source>
</evidence>
<proteinExistence type="predicted"/>
<gene>
    <name evidence="3" type="ORF">E1B28_000365</name>
</gene>
<evidence type="ECO:0000313" key="4">
    <source>
        <dbReference type="Proteomes" id="UP001049176"/>
    </source>
</evidence>
<accession>A0A9P7V132</accession>
<protein>
    <recommendedName>
        <fullName evidence="2">CxC1-like cysteine cluster associated with KDZ transposases domain-containing protein</fullName>
    </recommendedName>
</protein>
<dbReference type="Proteomes" id="UP001049176">
    <property type="component" value="Chromosome 1"/>
</dbReference>
<evidence type="ECO:0000259" key="2">
    <source>
        <dbReference type="Pfam" id="PF18802"/>
    </source>
</evidence>
<comment type="caution">
    <text evidence="3">The sequence shown here is derived from an EMBL/GenBank/DDBJ whole genome shotgun (WGS) entry which is preliminary data.</text>
</comment>
<dbReference type="InterPro" id="IPR041320">
    <property type="entry name" value="CxC1"/>
</dbReference>
<feature type="region of interest" description="Disordered" evidence="1">
    <location>
        <begin position="87"/>
        <end position="114"/>
    </location>
</feature>
<dbReference type="Pfam" id="PF18758">
    <property type="entry name" value="KDZ"/>
    <property type="match status" value="1"/>
</dbReference>
<organism evidence="3 4">
    <name type="scientific">Marasmius oreades</name>
    <name type="common">fairy-ring Marasmius</name>
    <dbReference type="NCBI Taxonomy" id="181124"/>
    <lineage>
        <taxon>Eukaryota</taxon>
        <taxon>Fungi</taxon>
        <taxon>Dikarya</taxon>
        <taxon>Basidiomycota</taxon>
        <taxon>Agaricomycotina</taxon>
        <taxon>Agaricomycetes</taxon>
        <taxon>Agaricomycetidae</taxon>
        <taxon>Agaricales</taxon>
        <taxon>Marasmiineae</taxon>
        <taxon>Marasmiaceae</taxon>
        <taxon>Marasmius</taxon>
    </lineage>
</organism>
<feature type="region of interest" description="Disordered" evidence="1">
    <location>
        <begin position="271"/>
        <end position="297"/>
    </location>
</feature>
<dbReference type="PANTHER" id="PTHR33096:SF1">
    <property type="entry name" value="CXC1-LIKE CYSTEINE CLUSTER ASSOCIATED WITH KDZ TRANSPOSASES DOMAIN-CONTAINING PROTEIN"/>
    <property type="match status" value="1"/>
</dbReference>
<dbReference type="Pfam" id="PF18802">
    <property type="entry name" value="CxC1"/>
    <property type="match status" value="1"/>
</dbReference>
<dbReference type="GeneID" id="66069441"/>
<dbReference type="PANTHER" id="PTHR33096">
    <property type="entry name" value="CXC2 DOMAIN-CONTAINING PROTEIN"/>
    <property type="match status" value="1"/>
</dbReference>
<dbReference type="InterPro" id="IPR040521">
    <property type="entry name" value="KDZ"/>
</dbReference>
<evidence type="ECO:0000256" key="1">
    <source>
        <dbReference type="SAM" id="MobiDB-lite"/>
    </source>
</evidence>
<reference evidence="3" key="1">
    <citation type="journal article" date="2021" name="Genome Biol. Evol.">
        <title>The assembled and annotated genome of the fairy-ring fungus Marasmius oreades.</title>
        <authorList>
            <person name="Hiltunen M."/>
            <person name="Ament-Velasquez S.L."/>
            <person name="Johannesson H."/>
        </authorList>
    </citation>
    <scope>NUCLEOTIDE SEQUENCE</scope>
    <source>
        <strain evidence="3">03SP1</strain>
    </source>
</reference>
<dbReference type="EMBL" id="CM032181">
    <property type="protein sequence ID" value="KAG7098406.1"/>
    <property type="molecule type" value="Genomic_DNA"/>
</dbReference>
<feature type="region of interest" description="Disordered" evidence="1">
    <location>
        <begin position="48"/>
        <end position="75"/>
    </location>
</feature>
<feature type="compositionally biased region" description="Low complexity" evidence="1">
    <location>
        <begin position="284"/>
        <end position="297"/>
    </location>
</feature>
<dbReference type="OrthoDB" id="3253684at2759"/>
<dbReference type="RefSeq" id="XP_043014876.1">
    <property type="nucleotide sequence ID" value="XM_043146176.1"/>
</dbReference>
<keyword evidence="4" id="KW-1185">Reference proteome</keyword>
<sequence>MRSHQLSNVLYRSPIKKNKVKANTYVHIPGQRERKLQLEKKLEALLQRVGGSSSSSTADTTPALQMPDNHEDTRMDVENSPVAQDTSVDMEASCQGDFDTSPSVQAPPSEHLPVNVESGAKLDAKKLDSRWKGLLPGLLEPLLAYRNRTTGRFDHHFEEIEQLYYREINVPYCKCRDLHQTLVEHGFFPASPSQPWVAFKIVLLDLYCALCEKSSNAVHALAGALDRGEALQDPIQRGLGQVVQWYDCLLVLDERRLESIVQGCRRSIPTTVSTPLPTDPPASAPSTSLPTTTAEPSSTINAAEKLPAMLAPGECTSLLQQLCPACFGGREFGRSFNEGGDIHVALDGNLYRRHLKLAGKGIPFHTSQRFLSKDFVNAVGDRIEQARSKPAKARMPKVPDEAIDACTESYQAARGDGEKKRTQDVYDENGLMALVCRHDIPIFVASINTPGEQQRYSVALLEALFTMIPKGATVVGLYDIGCVLDRSLSTYDLLPEQYMARLQLATSMMHTYGHQWTCQLTFNPRLRKGLGLTDGEGTERLWSRLRGLIGIEHHSSLDCIARDLRDSLGTWQHHRLHNNIHKKEIEASQTFASDGIPMDVLQEQWRLQHEAQMSVRAHAPSRLKKQLNKVFQLQSKIEAVEAISRI</sequence>
<dbReference type="KEGG" id="more:E1B28_000365"/>
<dbReference type="AlphaFoldDB" id="A0A9P7V132"/>
<feature type="domain" description="CxC1-like cysteine cluster associated with KDZ transposases" evidence="2">
    <location>
        <begin position="160"/>
        <end position="219"/>
    </location>
</feature>